<proteinExistence type="predicted"/>
<keyword evidence="2" id="KW-1185">Reference proteome</keyword>
<dbReference type="EMBL" id="PDUG01000002">
    <property type="protein sequence ID" value="PIC49643.1"/>
    <property type="molecule type" value="Genomic_DNA"/>
</dbReference>
<accession>A0A2G5VD06</accession>
<dbReference type="AlphaFoldDB" id="A0A2G5VD06"/>
<organism evidence="1 2">
    <name type="scientific">Caenorhabditis nigoni</name>
    <dbReference type="NCBI Taxonomy" id="1611254"/>
    <lineage>
        <taxon>Eukaryota</taxon>
        <taxon>Metazoa</taxon>
        <taxon>Ecdysozoa</taxon>
        <taxon>Nematoda</taxon>
        <taxon>Chromadorea</taxon>
        <taxon>Rhabditida</taxon>
        <taxon>Rhabditina</taxon>
        <taxon>Rhabditomorpha</taxon>
        <taxon>Rhabditoidea</taxon>
        <taxon>Rhabditidae</taxon>
        <taxon>Peloderinae</taxon>
        <taxon>Caenorhabditis</taxon>
    </lineage>
</organism>
<dbReference type="Proteomes" id="UP000230233">
    <property type="component" value="Chromosome II"/>
</dbReference>
<evidence type="ECO:0000313" key="1">
    <source>
        <dbReference type="EMBL" id="PIC49643.1"/>
    </source>
</evidence>
<protein>
    <submittedName>
        <fullName evidence="1">Uncharacterized protein</fullName>
    </submittedName>
</protein>
<reference evidence="2" key="1">
    <citation type="submission" date="2017-10" db="EMBL/GenBank/DDBJ databases">
        <title>Rapid genome shrinkage in a self-fertile nematode reveals novel sperm competition proteins.</title>
        <authorList>
            <person name="Yin D."/>
            <person name="Schwarz E.M."/>
            <person name="Thomas C.G."/>
            <person name="Felde R.L."/>
            <person name="Korf I.F."/>
            <person name="Cutter A.D."/>
            <person name="Schartner C.M."/>
            <person name="Ralston E.J."/>
            <person name="Meyer B.J."/>
            <person name="Haag E.S."/>
        </authorList>
    </citation>
    <scope>NUCLEOTIDE SEQUENCE [LARGE SCALE GENOMIC DNA]</scope>
    <source>
        <strain evidence="2">JU1422</strain>
    </source>
</reference>
<evidence type="ECO:0000313" key="2">
    <source>
        <dbReference type="Proteomes" id="UP000230233"/>
    </source>
</evidence>
<gene>
    <name evidence="1" type="primary">Cnig_chr_II.g8184</name>
    <name evidence="1" type="ORF">B9Z55_008184</name>
</gene>
<sequence>MDRINCYQKKDYCRFEDRESKITSNLGKTAFSSIQEQCSSVGRTHGTQLYHLSKNSARVWGEPTNVRSLMDRINCYQKKDYCRFKDRESKIISNSGKTALSSIQEQCSSERQLYHLSKNSARVWGEPTNVRSLMDRINCYQKKDYCRFKDRESKIISNSGKTALSSIQEQCSSVGRTHER</sequence>
<comment type="caution">
    <text evidence="1">The sequence shown here is derived from an EMBL/GenBank/DDBJ whole genome shotgun (WGS) entry which is preliminary data.</text>
</comment>
<name>A0A2G5VD06_9PELO</name>